<dbReference type="PROSITE" id="PS01037">
    <property type="entry name" value="SBP_BACTERIAL_1"/>
    <property type="match status" value="1"/>
</dbReference>
<dbReference type="Proteomes" id="UP000263014">
    <property type="component" value="Unassembled WGS sequence"/>
</dbReference>
<dbReference type="GO" id="GO:0030313">
    <property type="term" value="C:cell envelope"/>
    <property type="evidence" value="ECO:0007669"/>
    <property type="project" value="UniProtKB-SubCell"/>
</dbReference>
<evidence type="ECO:0000256" key="7">
    <source>
        <dbReference type="SAM" id="SignalP"/>
    </source>
</evidence>
<evidence type="ECO:0000256" key="2">
    <source>
        <dbReference type="ARBA" id="ARBA00008520"/>
    </source>
</evidence>
<feature type="region of interest" description="Disordered" evidence="6">
    <location>
        <begin position="23"/>
        <end position="53"/>
    </location>
</feature>
<dbReference type="InterPro" id="IPR006061">
    <property type="entry name" value="SBP_1_CS"/>
</dbReference>
<keyword evidence="5" id="KW-0574">Periplasm</keyword>
<comment type="similarity">
    <text evidence="2">Belongs to the bacterial solute-binding protein 1 family.</text>
</comment>
<gene>
    <name evidence="8" type="ORF">DXD79_02070</name>
</gene>
<keyword evidence="4 7" id="KW-0732">Signal</keyword>
<proteinExistence type="inferred from homology"/>
<feature type="signal peptide" evidence="7">
    <location>
        <begin position="1"/>
        <end position="17"/>
    </location>
</feature>
<dbReference type="InterPro" id="IPR006059">
    <property type="entry name" value="SBP"/>
</dbReference>
<dbReference type="SUPFAM" id="SSF53850">
    <property type="entry name" value="Periplasmic binding protein-like II"/>
    <property type="match status" value="1"/>
</dbReference>
<evidence type="ECO:0000256" key="1">
    <source>
        <dbReference type="ARBA" id="ARBA00004196"/>
    </source>
</evidence>
<feature type="chain" id="PRO_5039201818" evidence="7">
    <location>
        <begin position="18"/>
        <end position="482"/>
    </location>
</feature>
<evidence type="ECO:0000313" key="9">
    <source>
        <dbReference type="Proteomes" id="UP000263014"/>
    </source>
</evidence>
<evidence type="ECO:0000313" key="8">
    <source>
        <dbReference type="EMBL" id="RGJ08214.1"/>
    </source>
</evidence>
<evidence type="ECO:0000256" key="5">
    <source>
        <dbReference type="ARBA" id="ARBA00022764"/>
    </source>
</evidence>
<evidence type="ECO:0000256" key="4">
    <source>
        <dbReference type="ARBA" id="ARBA00022729"/>
    </source>
</evidence>
<name>A0A374PEE9_9FIRM</name>
<dbReference type="NCBIfam" id="TIGR03850">
    <property type="entry name" value="bind_CPR_0540"/>
    <property type="match status" value="1"/>
</dbReference>
<dbReference type="EMBL" id="QSON01000001">
    <property type="protein sequence ID" value="RGJ08214.1"/>
    <property type="molecule type" value="Genomic_DNA"/>
</dbReference>
<keyword evidence="3" id="KW-0813">Transport</keyword>
<comment type="caution">
    <text evidence="8">The sequence shown here is derived from an EMBL/GenBank/DDBJ whole genome shotgun (WGS) entry which is preliminary data.</text>
</comment>
<dbReference type="AlphaFoldDB" id="A0A374PEE9"/>
<evidence type="ECO:0000256" key="6">
    <source>
        <dbReference type="SAM" id="MobiDB-lite"/>
    </source>
</evidence>
<comment type="subcellular location">
    <subcellularLocation>
        <location evidence="1">Cell envelope</location>
    </subcellularLocation>
</comment>
<dbReference type="PROSITE" id="PS51257">
    <property type="entry name" value="PROKAR_LIPOPROTEIN"/>
    <property type="match status" value="1"/>
</dbReference>
<organism evidence="8 9">
    <name type="scientific">Hungatella hathewayi</name>
    <dbReference type="NCBI Taxonomy" id="154046"/>
    <lineage>
        <taxon>Bacteria</taxon>
        <taxon>Bacillati</taxon>
        <taxon>Bacillota</taxon>
        <taxon>Clostridia</taxon>
        <taxon>Lachnospirales</taxon>
        <taxon>Lachnospiraceae</taxon>
        <taxon>Hungatella</taxon>
    </lineage>
</organism>
<dbReference type="RefSeq" id="WP_117630264.1">
    <property type="nucleotide sequence ID" value="NZ_QSON01000001.1"/>
</dbReference>
<accession>A0A374PEE9</accession>
<dbReference type="Gene3D" id="3.40.190.10">
    <property type="entry name" value="Periplasmic binding protein-like II"/>
    <property type="match status" value="1"/>
</dbReference>
<reference evidence="8 9" key="1">
    <citation type="submission" date="2018-08" db="EMBL/GenBank/DDBJ databases">
        <title>A genome reference for cultivated species of the human gut microbiota.</title>
        <authorList>
            <person name="Zou Y."/>
            <person name="Xue W."/>
            <person name="Luo G."/>
        </authorList>
    </citation>
    <scope>NUCLEOTIDE SEQUENCE [LARGE SCALE GENOMIC DNA]</scope>
    <source>
        <strain evidence="8 9">TM09-12</strain>
    </source>
</reference>
<dbReference type="GO" id="GO:0055085">
    <property type="term" value="P:transmembrane transport"/>
    <property type="evidence" value="ECO:0007669"/>
    <property type="project" value="InterPro"/>
</dbReference>
<dbReference type="InterPro" id="IPR022387">
    <property type="entry name" value="Bind_CPR0540"/>
</dbReference>
<protein>
    <submittedName>
        <fullName evidence="8">Carbohydrate ABC transporter substrate-binding protein</fullName>
    </submittedName>
</protein>
<dbReference type="PANTHER" id="PTHR43649:SF31">
    <property type="entry name" value="SN-GLYCEROL-3-PHOSPHATE-BINDING PERIPLASMIC PROTEIN UGPB"/>
    <property type="match status" value="1"/>
</dbReference>
<dbReference type="PANTHER" id="PTHR43649">
    <property type="entry name" value="ARABINOSE-BINDING PROTEIN-RELATED"/>
    <property type="match status" value="1"/>
</dbReference>
<dbReference type="Pfam" id="PF01547">
    <property type="entry name" value="SBP_bac_1"/>
    <property type="match status" value="1"/>
</dbReference>
<evidence type="ECO:0000256" key="3">
    <source>
        <dbReference type="ARBA" id="ARBA00022448"/>
    </source>
</evidence>
<sequence length="482" mass="53074">MNKKLTALLAVSSVTIAALTGCGSGQSAKTESTKTESPKTESTAASLDQSGEAGITDAEKKVEGDLELALFQGGYGADYWEEIISRFEEKYPDVHVNYKINPKIGDLIRPQIISGDVPDLIYHNMGQSDGVVLGLIKDKELLELTDLFEENALDKEEKLKDIMLAGKLESKAYAPYGDGKIYLAPLNTSPTGLIYNKALFEEKGWEVPETWDEFFALGDVAKEDGRALITFPGIYPTYCENFLNTSIADAAGMDALNDIFDYKEGSFSNDKVMQVLKNIEKIKTGGYLMDGSTGLNHTQSQSEMMLGKALFIPNGTWIENEMKDAPRENEENFEFALLPGLKLNADDPDFVSTSIEQLSIPKNAKNPEAAKEFIRFIYTDDSVRLFGEKAQGMIAVKGATDLVKEYFTPGMNNMFSVLSDESVTTYSPAYQTPPANAKFNKNMIYENGLLPVLNGEMDAEAWAAFTEKGFASLREDLASENK</sequence>
<dbReference type="InterPro" id="IPR050490">
    <property type="entry name" value="Bact_solute-bd_prot1"/>
</dbReference>